<keyword evidence="4" id="KW-1185">Reference proteome</keyword>
<comment type="caution">
    <text evidence="3">The sequence shown here is derived from an EMBL/GenBank/DDBJ whole genome shotgun (WGS) entry which is preliminary data.</text>
</comment>
<evidence type="ECO:0000313" key="4">
    <source>
        <dbReference type="Proteomes" id="UP000280881"/>
    </source>
</evidence>
<protein>
    <submittedName>
        <fullName evidence="3">Putative integral membrane protein</fullName>
    </submittedName>
</protein>
<dbReference type="EMBL" id="RBIE01000002">
    <property type="protein sequence ID" value="RKQ61607.1"/>
    <property type="molecule type" value="Genomic_DNA"/>
</dbReference>
<feature type="transmembrane region" description="Helical" evidence="2">
    <location>
        <begin position="44"/>
        <end position="69"/>
    </location>
</feature>
<feature type="compositionally biased region" description="Basic and acidic residues" evidence="1">
    <location>
        <begin position="92"/>
        <end position="103"/>
    </location>
</feature>
<reference evidence="3 4" key="1">
    <citation type="submission" date="2018-10" db="EMBL/GenBank/DDBJ databases">
        <title>Genomic Encyclopedia of Type Strains, Phase IV (KMG-IV): sequencing the most valuable type-strain genomes for metagenomic binning, comparative biology and taxonomic classification.</title>
        <authorList>
            <person name="Goeker M."/>
        </authorList>
    </citation>
    <scope>NUCLEOTIDE SEQUENCE [LARGE SCALE GENOMIC DNA]</scope>
    <source>
        <strain evidence="3 4">DSM 15521</strain>
    </source>
</reference>
<dbReference type="Proteomes" id="UP000280881">
    <property type="component" value="Unassembled WGS sequence"/>
</dbReference>
<dbReference type="AlphaFoldDB" id="A0A420W6F0"/>
<keyword evidence="2" id="KW-0812">Transmembrane</keyword>
<dbReference type="RefSeq" id="WP_121170769.1">
    <property type="nucleotide sequence ID" value="NZ_RBIE01000002.1"/>
</dbReference>
<dbReference type="OrthoDB" id="15149at2"/>
<evidence type="ECO:0000313" key="3">
    <source>
        <dbReference type="EMBL" id="RKQ61607.1"/>
    </source>
</evidence>
<proteinExistence type="predicted"/>
<keyword evidence="2" id="KW-0472">Membrane</keyword>
<keyword evidence="2" id="KW-1133">Transmembrane helix</keyword>
<gene>
    <name evidence="3" type="ORF">C7457_1043</name>
</gene>
<evidence type="ECO:0000256" key="1">
    <source>
        <dbReference type="SAM" id="MobiDB-lite"/>
    </source>
</evidence>
<feature type="transmembrane region" description="Helical" evidence="2">
    <location>
        <begin position="7"/>
        <end position="24"/>
    </location>
</feature>
<sequence>MTFKQNLYSIIVAVIVVGVSLFALQNFQDVDVSVPFVGVFHTKLFVVIVFSFVSGFLTAGFLSLILKIFSIPSNLKRRGQSEDRPVSQVKQGGKEEELSKGDVRQGNGKG</sequence>
<evidence type="ECO:0000256" key="2">
    <source>
        <dbReference type="SAM" id="Phobius"/>
    </source>
</evidence>
<organism evidence="3 4">
    <name type="scientific">Thermovibrio guaymasensis</name>
    <dbReference type="NCBI Taxonomy" id="240167"/>
    <lineage>
        <taxon>Bacteria</taxon>
        <taxon>Pseudomonadati</taxon>
        <taxon>Aquificota</taxon>
        <taxon>Aquificia</taxon>
        <taxon>Desulfurobacteriales</taxon>
        <taxon>Desulfurobacteriaceae</taxon>
        <taxon>Thermovibrio</taxon>
    </lineage>
</organism>
<name>A0A420W6F0_9BACT</name>
<accession>A0A420W6F0</accession>
<feature type="region of interest" description="Disordered" evidence="1">
    <location>
        <begin position="76"/>
        <end position="110"/>
    </location>
</feature>